<dbReference type="InterPro" id="IPR018247">
    <property type="entry name" value="EF_Hand_1_Ca_BS"/>
</dbReference>
<keyword evidence="1" id="KW-0732">Signal</keyword>
<dbReference type="Proteomes" id="UP000218151">
    <property type="component" value="Unassembled WGS sequence"/>
</dbReference>
<dbReference type="AlphaFoldDB" id="A0A2A2SJI8"/>
<dbReference type="OrthoDB" id="7450668at2"/>
<dbReference type="PROSITE" id="PS50222">
    <property type="entry name" value="EF_HAND_2"/>
    <property type="match status" value="2"/>
</dbReference>
<dbReference type="EMBL" id="NSLI01000001">
    <property type="protein sequence ID" value="PAX09402.1"/>
    <property type="molecule type" value="Genomic_DNA"/>
</dbReference>
<dbReference type="SUPFAM" id="SSF47473">
    <property type="entry name" value="EF-hand"/>
    <property type="match status" value="1"/>
</dbReference>
<feature type="chain" id="PRO_5012674768" evidence="1">
    <location>
        <begin position="19"/>
        <end position="124"/>
    </location>
</feature>
<feature type="domain" description="EF-hand" evidence="2">
    <location>
        <begin position="46"/>
        <end position="81"/>
    </location>
</feature>
<dbReference type="RefSeq" id="WP_095996509.1">
    <property type="nucleotide sequence ID" value="NZ_NSLI01000001.1"/>
</dbReference>
<evidence type="ECO:0000313" key="4">
    <source>
        <dbReference type="Proteomes" id="UP000218151"/>
    </source>
</evidence>
<accession>A0A2A2SJI8</accession>
<keyword evidence="4" id="KW-1185">Reference proteome</keyword>
<feature type="signal peptide" evidence="1">
    <location>
        <begin position="1"/>
        <end position="18"/>
    </location>
</feature>
<dbReference type="GO" id="GO:0005509">
    <property type="term" value="F:calcium ion binding"/>
    <property type="evidence" value="ECO:0007669"/>
    <property type="project" value="InterPro"/>
</dbReference>
<comment type="caution">
    <text evidence="3">The sequence shown here is derived from an EMBL/GenBank/DDBJ whole genome shotgun (WGS) entry which is preliminary data.</text>
</comment>
<evidence type="ECO:0000313" key="3">
    <source>
        <dbReference type="EMBL" id="PAX09402.1"/>
    </source>
</evidence>
<dbReference type="InterPro" id="IPR011992">
    <property type="entry name" value="EF-hand-dom_pair"/>
</dbReference>
<protein>
    <submittedName>
        <fullName evidence="3">Calcium-binding protein</fullName>
    </submittedName>
</protein>
<name>A0A2A2SJI8_9SPHN</name>
<proteinExistence type="predicted"/>
<dbReference type="PROSITE" id="PS00018">
    <property type="entry name" value="EF_HAND_1"/>
    <property type="match status" value="2"/>
</dbReference>
<dbReference type="InterPro" id="IPR002048">
    <property type="entry name" value="EF_hand_dom"/>
</dbReference>
<dbReference type="Gene3D" id="1.10.238.10">
    <property type="entry name" value="EF-hand"/>
    <property type="match status" value="1"/>
</dbReference>
<reference evidence="4" key="1">
    <citation type="submission" date="2017-09" db="EMBL/GenBank/DDBJ databases">
        <authorList>
            <person name="Feng G."/>
            <person name="Zhu H."/>
        </authorList>
    </citation>
    <scope>NUCLEOTIDE SEQUENCE [LARGE SCALE GENOMIC DNA]</scope>
    <source>
        <strain evidence="4">1PNM-20</strain>
    </source>
</reference>
<evidence type="ECO:0000256" key="1">
    <source>
        <dbReference type="SAM" id="SignalP"/>
    </source>
</evidence>
<feature type="domain" description="EF-hand" evidence="2">
    <location>
        <begin position="92"/>
        <end position="124"/>
    </location>
</feature>
<gene>
    <name evidence="3" type="ORF">CKY28_01205</name>
</gene>
<sequence>MRKFLLAAATLVAAPVSAQQATAPAQNGVTSGAGSITTAPVATSADVASIVAREFPSYDRDRDGSLNQNEFGEWMVKLKTIADPNVRADAPSTKTWLNAAFAQADSDKSRSLTLGELTGFLSPA</sequence>
<evidence type="ECO:0000259" key="2">
    <source>
        <dbReference type="PROSITE" id="PS50222"/>
    </source>
</evidence>
<organism evidence="3 4">
    <name type="scientific">Sphingomonas lenta</name>
    <dbReference type="NCBI Taxonomy" id="1141887"/>
    <lineage>
        <taxon>Bacteria</taxon>
        <taxon>Pseudomonadati</taxon>
        <taxon>Pseudomonadota</taxon>
        <taxon>Alphaproteobacteria</taxon>
        <taxon>Sphingomonadales</taxon>
        <taxon>Sphingomonadaceae</taxon>
        <taxon>Sphingomonas</taxon>
    </lineage>
</organism>